<proteinExistence type="predicted"/>
<name>A0A0A9HDJ7_ARUDO</name>
<organism evidence="2">
    <name type="scientific">Arundo donax</name>
    <name type="common">Giant reed</name>
    <name type="synonym">Donax arundinaceus</name>
    <dbReference type="NCBI Taxonomy" id="35708"/>
    <lineage>
        <taxon>Eukaryota</taxon>
        <taxon>Viridiplantae</taxon>
        <taxon>Streptophyta</taxon>
        <taxon>Embryophyta</taxon>
        <taxon>Tracheophyta</taxon>
        <taxon>Spermatophyta</taxon>
        <taxon>Magnoliopsida</taxon>
        <taxon>Liliopsida</taxon>
        <taxon>Poales</taxon>
        <taxon>Poaceae</taxon>
        <taxon>PACMAD clade</taxon>
        <taxon>Arundinoideae</taxon>
        <taxon>Arundineae</taxon>
        <taxon>Arundo</taxon>
    </lineage>
</organism>
<dbReference type="EMBL" id="GBRH01163074">
    <property type="protein sequence ID" value="JAE34822.1"/>
    <property type="molecule type" value="Transcribed_RNA"/>
</dbReference>
<keyword evidence="1" id="KW-1133">Transmembrane helix</keyword>
<evidence type="ECO:0000313" key="2">
    <source>
        <dbReference type="EMBL" id="JAE34822.1"/>
    </source>
</evidence>
<protein>
    <submittedName>
        <fullName evidence="2">Uncharacterized protein</fullName>
    </submittedName>
</protein>
<sequence length="94" mass="10952">MYLFVCFVKFLCYLINTIPGNNILFFALSFYGVVPSLLLLLLGTILEMILPATSCLYSMPKHQADKHWLYFYSPLHCNQMEISVTLIPRLEWDN</sequence>
<reference evidence="2" key="1">
    <citation type="submission" date="2014-09" db="EMBL/GenBank/DDBJ databases">
        <authorList>
            <person name="Magalhaes I.L.F."/>
            <person name="Oliveira U."/>
            <person name="Santos F.R."/>
            <person name="Vidigal T.H.D.A."/>
            <person name="Brescovit A.D."/>
            <person name="Santos A.J."/>
        </authorList>
    </citation>
    <scope>NUCLEOTIDE SEQUENCE</scope>
    <source>
        <tissue evidence="2">Shoot tissue taken approximately 20 cm above the soil surface</tissue>
    </source>
</reference>
<feature type="transmembrane region" description="Helical" evidence="1">
    <location>
        <begin position="7"/>
        <end position="31"/>
    </location>
</feature>
<evidence type="ECO:0000256" key="1">
    <source>
        <dbReference type="SAM" id="Phobius"/>
    </source>
</evidence>
<feature type="transmembrane region" description="Helical" evidence="1">
    <location>
        <begin position="37"/>
        <end position="57"/>
    </location>
</feature>
<accession>A0A0A9HDJ7</accession>
<reference evidence="2" key="2">
    <citation type="journal article" date="2015" name="Data Brief">
        <title>Shoot transcriptome of the giant reed, Arundo donax.</title>
        <authorList>
            <person name="Barrero R.A."/>
            <person name="Guerrero F.D."/>
            <person name="Moolhuijzen P."/>
            <person name="Goolsby J.A."/>
            <person name="Tidwell J."/>
            <person name="Bellgard S.E."/>
            <person name="Bellgard M.I."/>
        </authorList>
    </citation>
    <scope>NUCLEOTIDE SEQUENCE</scope>
    <source>
        <tissue evidence="2">Shoot tissue taken approximately 20 cm above the soil surface</tissue>
    </source>
</reference>
<dbReference type="AlphaFoldDB" id="A0A0A9HDJ7"/>
<keyword evidence="1" id="KW-0812">Transmembrane</keyword>
<keyword evidence="1" id="KW-0472">Membrane</keyword>